<proteinExistence type="predicted"/>
<evidence type="ECO:0000313" key="1">
    <source>
        <dbReference type="EMBL" id="GAH56261.1"/>
    </source>
</evidence>
<organism evidence="1">
    <name type="scientific">marine sediment metagenome</name>
    <dbReference type="NCBI Taxonomy" id="412755"/>
    <lineage>
        <taxon>unclassified sequences</taxon>
        <taxon>metagenomes</taxon>
        <taxon>ecological metagenomes</taxon>
    </lineage>
</organism>
<comment type="caution">
    <text evidence="1">The sequence shown here is derived from an EMBL/GenBank/DDBJ whole genome shotgun (WGS) entry which is preliminary data.</text>
</comment>
<accession>X1GED3</accession>
<gene>
    <name evidence="1" type="ORF">S03H2_32482</name>
</gene>
<feature type="non-terminal residue" evidence="1">
    <location>
        <position position="1"/>
    </location>
</feature>
<protein>
    <submittedName>
        <fullName evidence="1">Uncharacterized protein</fullName>
    </submittedName>
</protein>
<sequence>EKMGLPQLKSEGKDIQTIYKSTGVDKYIAKPEEEK</sequence>
<reference evidence="1" key="1">
    <citation type="journal article" date="2014" name="Front. Microbiol.">
        <title>High frequency of phylogenetically diverse reductive dehalogenase-homologous genes in deep subseafloor sedimentary metagenomes.</title>
        <authorList>
            <person name="Kawai M."/>
            <person name="Futagami T."/>
            <person name="Toyoda A."/>
            <person name="Takaki Y."/>
            <person name="Nishi S."/>
            <person name="Hori S."/>
            <person name="Arai W."/>
            <person name="Tsubouchi T."/>
            <person name="Morono Y."/>
            <person name="Uchiyama I."/>
            <person name="Ito T."/>
            <person name="Fujiyama A."/>
            <person name="Inagaki F."/>
            <person name="Takami H."/>
        </authorList>
    </citation>
    <scope>NUCLEOTIDE SEQUENCE</scope>
    <source>
        <strain evidence="1">Expedition CK06-06</strain>
    </source>
</reference>
<dbReference type="EMBL" id="BARU01019737">
    <property type="protein sequence ID" value="GAH56261.1"/>
    <property type="molecule type" value="Genomic_DNA"/>
</dbReference>
<name>X1GED3_9ZZZZ</name>
<dbReference type="AlphaFoldDB" id="X1GED3"/>